<protein>
    <submittedName>
        <fullName evidence="1">Uncharacterized protein</fullName>
    </submittedName>
</protein>
<evidence type="ECO:0000313" key="2">
    <source>
        <dbReference type="Proteomes" id="UP001497700"/>
    </source>
</evidence>
<evidence type="ECO:0000313" key="1">
    <source>
        <dbReference type="EMBL" id="KAI4867220.1"/>
    </source>
</evidence>
<keyword evidence="2" id="KW-1185">Reference proteome</keyword>
<dbReference type="EMBL" id="MU393449">
    <property type="protein sequence ID" value="KAI4867220.1"/>
    <property type="molecule type" value="Genomic_DNA"/>
</dbReference>
<name>A0ACB9Z647_9PEZI</name>
<reference evidence="1 2" key="1">
    <citation type="journal article" date="2022" name="New Phytol.">
        <title>Ecological generalism drives hyperdiversity of secondary metabolite gene clusters in xylarialean endophytes.</title>
        <authorList>
            <person name="Franco M.E.E."/>
            <person name="Wisecaver J.H."/>
            <person name="Arnold A.E."/>
            <person name="Ju Y.M."/>
            <person name="Slot J.C."/>
            <person name="Ahrendt S."/>
            <person name="Moore L.P."/>
            <person name="Eastman K.E."/>
            <person name="Scott K."/>
            <person name="Konkel Z."/>
            <person name="Mondo S.J."/>
            <person name="Kuo A."/>
            <person name="Hayes R.D."/>
            <person name="Haridas S."/>
            <person name="Andreopoulos B."/>
            <person name="Riley R."/>
            <person name="LaButti K."/>
            <person name="Pangilinan J."/>
            <person name="Lipzen A."/>
            <person name="Amirebrahimi M."/>
            <person name="Yan J."/>
            <person name="Adam C."/>
            <person name="Keymanesh K."/>
            <person name="Ng V."/>
            <person name="Louie K."/>
            <person name="Northen T."/>
            <person name="Drula E."/>
            <person name="Henrissat B."/>
            <person name="Hsieh H.M."/>
            <person name="Youens-Clark K."/>
            <person name="Lutzoni F."/>
            <person name="Miadlikowska J."/>
            <person name="Eastwood D.C."/>
            <person name="Hamelin R.C."/>
            <person name="Grigoriev I.V."/>
            <person name="U'Ren J.M."/>
        </authorList>
    </citation>
    <scope>NUCLEOTIDE SEQUENCE [LARGE SCALE GENOMIC DNA]</scope>
    <source>
        <strain evidence="1 2">CBS 119005</strain>
    </source>
</reference>
<proteinExistence type="predicted"/>
<accession>A0ACB9Z647</accession>
<gene>
    <name evidence="1" type="ORF">F4820DRAFT_414210</name>
</gene>
<organism evidence="1 2">
    <name type="scientific">Hypoxylon rubiginosum</name>
    <dbReference type="NCBI Taxonomy" id="110542"/>
    <lineage>
        <taxon>Eukaryota</taxon>
        <taxon>Fungi</taxon>
        <taxon>Dikarya</taxon>
        <taxon>Ascomycota</taxon>
        <taxon>Pezizomycotina</taxon>
        <taxon>Sordariomycetes</taxon>
        <taxon>Xylariomycetidae</taxon>
        <taxon>Xylariales</taxon>
        <taxon>Hypoxylaceae</taxon>
        <taxon>Hypoxylon</taxon>
    </lineage>
</organism>
<comment type="caution">
    <text evidence="1">The sequence shown here is derived from an EMBL/GenBank/DDBJ whole genome shotgun (WGS) entry which is preliminary data.</text>
</comment>
<dbReference type="Proteomes" id="UP001497700">
    <property type="component" value="Unassembled WGS sequence"/>
</dbReference>
<sequence>MGAGCLCLLPFFLIFNPRSPGSTLSKGRACQLSLSRKSYGLASFPQGSRRVLEQAFMIYPVTALKTSLLCFSTLAST</sequence>